<reference evidence="1 2" key="1">
    <citation type="submission" date="2016-11" db="EMBL/GenBank/DDBJ databases">
        <authorList>
            <person name="Jaros S."/>
            <person name="Januszkiewicz K."/>
            <person name="Wedrychowicz H."/>
        </authorList>
    </citation>
    <scope>NUCLEOTIDE SEQUENCE [LARGE SCALE GENOMIC DNA]</scope>
    <source>
        <strain evidence="1 2">DSM 26883</strain>
    </source>
</reference>
<dbReference type="OrthoDB" id="1449040at2"/>
<sequence length="292" mass="33588">MKNGFTLILFLCLVISCHDSKKNRLSNLVNEWNGKEIQFPSHLAFTVQGKDTVCFDYSRSTYKIVIYADSMGYLSCKLQLSKWKTFMQEVDSLRDQNKAVSFVFCFCPQNREMLQNVLCYEHFVHPVCIDEQDEFNKLNHFPSEITFQTFLLDRDNRVIAIGNPILNPKVRELYLKLIRGEAKTTEKQVVTMGELSENKVDFGIFPKTEKQERIIELKNTGTEVLVIQDVTTSCGCTKLEFERTPIPVGDKRVLKIIYEADNSGYFQKTVDVFCNIDSSPLQISVIGEAKDK</sequence>
<dbReference type="InterPro" id="IPR011467">
    <property type="entry name" value="DUF1573"/>
</dbReference>
<evidence type="ECO:0000313" key="1">
    <source>
        <dbReference type="EMBL" id="SHF64811.1"/>
    </source>
</evidence>
<organism evidence="1 2">
    <name type="scientific">Bacteroides faecichinchillae</name>
    <dbReference type="NCBI Taxonomy" id="871325"/>
    <lineage>
        <taxon>Bacteria</taxon>
        <taxon>Pseudomonadati</taxon>
        <taxon>Bacteroidota</taxon>
        <taxon>Bacteroidia</taxon>
        <taxon>Bacteroidales</taxon>
        <taxon>Bacteroidaceae</taxon>
        <taxon>Bacteroides</taxon>
    </lineage>
</organism>
<dbReference type="RefSeq" id="WP_025075539.1">
    <property type="nucleotide sequence ID" value="NZ_FQVD01000028.1"/>
</dbReference>
<keyword evidence="2" id="KW-1185">Reference proteome</keyword>
<gene>
    <name evidence="1" type="ORF">SAMN05444349_12831</name>
</gene>
<name>A0A1M5DD59_9BACE</name>
<accession>A0A1M5DD59</accession>
<dbReference type="EMBL" id="FQVD01000028">
    <property type="protein sequence ID" value="SHF64811.1"/>
    <property type="molecule type" value="Genomic_DNA"/>
</dbReference>
<dbReference type="AlphaFoldDB" id="A0A1M5DD59"/>
<dbReference type="PROSITE" id="PS51257">
    <property type="entry name" value="PROKAR_LIPOPROTEIN"/>
    <property type="match status" value="1"/>
</dbReference>
<dbReference type="Gene3D" id="2.60.40.10">
    <property type="entry name" value="Immunoglobulins"/>
    <property type="match status" value="1"/>
</dbReference>
<evidence type="ECO:0008006" key="3">
    <source>
        <dbReference type="Google" id="ProtNLM"/>
    </source>
</evidence>
<dbReference type="InterPro" id="IPR013783">
    <property type="entry name" value="Ig-like_fold"/>
</dbReference>
<dbReference type="Proteomes" id="UP000184436">
    <property type="component" value="Unassembled WGS sequence"/>
</dbReference>
<dbReference type="Gene3D" id="3.40.30.10">
    <property type="entry name" value="Glutaredoxin"/>
    <property type="match status" value="1"/>
</dbReference>
<dbReference type="PANTHER" id="PTHR37833:SF1">
    <property type="entry name" value="SIGNAL PEPTIDE PROTEIN"/>
    <property type="match status" value="1"/>
</dbReference>
<evidence type="ECO:0000313" key="2">
    <source>
        <dbReference type="Proteomes" id="UP000184436"/>
    </source>
</evidence>
<dbReference type="Pfam" id="PF07610">
    <property type="entry name" value="DUF1573"/>
    <property type="match status" value="1"/>
</dbReference>
<dbReference type="PANTHER" id="PTHR37833">
    <property type="entry name" value="LIPOPROTEIN-RELATED"/>
    <property type="match status" value="1"/>
</dbReference>
<protein>
    <recommendedName>
        <fullName evidence="3">DUF1573 domain-containing protein</fullName>
    </recommendedName>
</protein>
<proteinExistence type="predicted"/>
<dbReference type="STRING" id="871325.SAMN05444349_12831"/>